<dbReference type="STRING" id="1116229.S3CYV4"/>
<dbReference type="Gene3D" id="3.10.450.50">
    <property type="match status" value="1"/>
</dbReference>
<dbReference type="Pfam" id="PF12680">
    <property type="entry name" value="SnoaL_2"/>
    <property type="match status" value="1"/>
</dbReference>
<feature type="domain" description="SnoaL-like" evidence="1">
    <location>
        <begin position="20"/>
        <end position="116"/>
    </location>
</feature>
<dbReference type="GeneID" id="19462782"/>
<reference evidence="2 3" key="1">
    <citation type="journal article" date="2013" name="BMC Genomics">
        <title>Genomics-driven discovery of the pneumocandin biosynthetic gene cluster in the fungus Glarea lozoyensis.</title>
        <authorList>
            <person name="Chen L."/>
            <person name="Yue Q."/>
            <person name="Zhang X."/>
            <person name="Xiang M."/>
            <person name="Wang C."/>
            <person name="Li S."/>
            <person name="Che Y."/>
            <person name="Ortiz-Lopez F.J."/>
            <person name="Bills G.F."/>
            <person name="Liu X."/>
            <person name="An Z."/>
        </authorList>
    </citation>
    <scope>NUCLEOTIDE SEQUENCE [LARGE SCALE GENOMIC DNA]</scope>
    <source>
        <strain evidence="3">ATCC 20868 / MF5171</strain>
    </source>
</reference>
<proteinExistence type="predicted"/>
<evidence type="ECO:0000313" key="3">
    <source>
        <dbReference type="Proteomes" id="UP000016922"/>
    </source>
</evidence>
<sequence length="131" mass="14135">MTTPKETPSKITALMKSNLLSVFNERDPLARRAAIEATYTTGLTFHDPDATTYGHDAVDKLSGGLLDKNPGWVFKPDGPVFVSYNVGMLKWVFGPEGGEPLVKGCDIAEVEGGLIKVLHVMIEGPSSFEVV</sequence>
<dbReference type="AlphaFoldDB" id="S3CYV4"/>
<protein>
    <submittedName>
        <fullName evidence="2">NTF2-like protein</fullName>
    </submittedName>
</protein>
<organism evidence="2 3">
    <name type="scientific">Glarea lozoyensis (strain ATCC 20868 / MF5171)</name>
    <dbReference type="NCBI Taxonomy" id="1116229"/>
    <lineage>
        <taxon>Eukaryota</taxon>
        <taxon>Fungi</taxon>
        <taxon>Dikarya</taxon>
        <taxon>Ascomycota</taxon>
        <taxon>Pezizomycotina</taxon>
        <taxon>Leotiomycetes</taxon>
        <taxon>Helotiales</taxon>
        <taxon>Helotiaceae</taxon>
        <taxon>Glarea</taxon>
    </lineage>
</organism>
<accession>S3CYV4</accession>
<dbReference type="OMA" id="YAPDVRW"/>
<dbReference type="InterPro" id="IPR037401">
    <property type="entry name" value="SnoaL-like"/>
</dbReference>
<dbReference type="EMBL" id="KE145363">
    <property type="protein sequence ID" value="EPE30760.1"/>
    <property type="molecule type" value="Genomic_DNA"/>
</dbReference>
<dbReference type="SUPFAM" id="SSF54427">
    <property type="entry name" value="NTF2-like"/>
    <property type="match status" value="1"/>
</dbReference>
<evidence type="ECO:0000259" key="1">
    <source>
        <dbReference type="Pfam" id="PF12680"/>
    </source>
</evidence>
<gene>
    <name evidence="2" type="ORF">GLAREA_03727</name>
</gene>
<dbReference type="KEGG" id="glz:GLAREA_03727"/>
<dbReference type="RefSeq" id="XP_008082171.1">
    <property type="nucleotide sequence ID" value="XM_008083980.1"/>
</dbReference>
<keyword evidence="3" id="KW-1185">Reference proteome</keyword>
<dbReference type="InterPro" id="IPR032710">
    <property type="entry name" value="NTF2-like_dom_sf"/>
</dbReference>
<dbReference type="Proteomes" id="UP000016922">
    <property type="component" value="Unassembled WGS sequence"/>
</dbReference>
<dbReference type="eggNOG" id="ENOG502SZFJ">
    <property type="taxonomic scope" value="Eukaryota"/>
</dbReference>
<name>S3CYV4_GLAL2</name>
<dbReference type="HOGENOM" id="CLU_125060_2_0_1"/>
<dbReference type="OrthoDB" id="4107844at2759"/>
<evidence type="ECO:0000313" key="2">
    <source>
        <dbReference type="EMBL" id="EPE30760.1"/>
    </source>
</evidence>